<dbReference type="CDD" id="cd00164">
    <property type="entry name" value="S1_like"/>
    <property type="match status" value="1"/>
</dbReference>
<proteinExistence type="predicted"/>
<accession>A0A449B5X4</accession>
<sequence length="114" mass="13077">MNKKNSWVTKGLVSKITDGFIQVTTEKGEIFTIHANQITDRPKVKIKNTFKYNDLINFYVTYYDKNARTGIGSFITNHPNFSRAPFTFKLEPTQSGFSNLEKFTLEDINGNSEN</sequence>
<organism evidence="1 2">
    <name type="scientific">Mycoplasmopsis columboralis</name>
    <dbReference type="NCBI Taxonomy" id="171282"/>
    <lineage>
        <taxon>Bacteria</taxon>
        <taxon>Bacillati</taxon>
        <taxon>Mycoplasmatota</taxon>
        <taxon>Mycoplasmoidales</taxon>
        <taxon>Metamycoplasmataceae</taxon>
        <taxon>Mycoplasmopsis</taxon>
    </lineage>
</organism>
<keyword evidence="2" id="KW-1185">Reference proteome</keyword>
<dbReference type="OrthoDB" id="398924at2"/>
<name>A0A449B5X4_9BACT</name>
<dbReference type="AlphaFoldDB" id="A0A449B5X4"/>
<dbReference type="KEGG" id="mcou:NCTC10179_00171"/>
<evidence type="ECO:0000313" key="2">
    <source>
        <dbReference type="Proteomes" id="UP000289497"/>
    </source>
</evidence>
<dbReference type="Proteomes" id="UP000289497">
    <property type="component" value="Chromosome"/>
</dbReference>
<dbReference type="SUPFAM" id="SSF50249">
    <property type="entry name" value="Nucleic acid-binding proteins"/>
    <property type="match status" value="1"/>
</dbReference>
<dbReference type="RefSeq" id="WP_036434576.1">
    <property type="nucleotide sequence ID" value="NZ_LR215039.1"/>
</dbReference>
<protein>
    <recommendedName>
        <fullName evidence="3">30S ribosomal protein S1</fullName>
    </recommendedName>
</protein>
<gene>
    <name evidence="1" type="ORF">NCTC10179_00171</name>
</gene>
<dbReference type="EMBL" id="LR215039">
    <property type="protein sequence ID" value="VEU76014.1"/>
    <property type="molecule type" value="Genomic_DNA"/>
</dbReference>
<reference evidence="1 2" key="1">
    <citation type="submission" date="2019-01" db="EMBL/GenBank/DDBJ databases">
        <authorList>
            <consortium name="Pathogen Informatics"/>
        </authorList>
    </citation>
    <scope>NUCLEOTIDE SEQUENCE [LARGE SCALE GENOMIC DNA]</scope>
    <source>
        <strain evidence="1 2">NCTC10179</strain>
    </source>
</reference>
<evidence type="ECO:0000313" key="1">
    <source>
        <dbReference type="EMBL" id="VEU76014.1"/>
    </source>
</evidence>
<dbReference type="InterPro" id="IPR012340">
    <property type="entry name" value="NA-bd_OB-fold"/>
</dbReference>
<evidence type="ECO:0008006" key="3">
    <source>
        <dbReference type="Google" id="ProtNLM"/>
    </source>
</evidence>